<dbReference type="EMBL" id="JBHUMA010000008">
    <property type="protein sequence ID" value="MFD2600082.1"/>
    <property type="molecule type" value="Genomic_DNA"/>
</dbReference>
<keyword evidence="4 7" id="KW-0597">Phosphoprotein</keyword>
<evidence type="ECO:0000256" key="3">
    <source>
        <dbReference type="ARBA" id="ARBA00013236"/>
    </source>
</evidence>
<keyword evidence="11" id="KW-0808">Transferase</keyword>
<feature type="modified residue" description="Phosphohistidine; by autocatalysis" evidence="7">
    <location>
        <position position="298"/>
    </location>
</feature>
<dbReference type="Proteomes" id="UP001597393">
    <property type="component" value="Unassembled WGS sequence"/>
</dbReference>
<dbReference type="RefSeq" id="WP_380870223.1">
    <property type="nucleotide sequence ID" value="NZ_JBHUMA010000008.1"/>
</dbReference>
<feature type="domain" description="Nicotinate phosphoribosyltransferase N-terminal" evidence="10">
    <location>
        <begin position="93"/>
        <end position="211"/>
    </location>
</feature>
<accession>A0ABW5NQH4</accession>
<gene>
    <name evidence="7 11" type="primary">pncB</name>
    <name evidence="11" type="ORF">ACFSQ3_14085</name>
</gene>
<comment type="similarity">
    <text evidence="2 7 8">Belongs to the NAPRTase family.</text>
</comment>
<evidence type="ECO:0000256" key="5">
    <source>
        <dbReference type="ARBA" id="ARBA00022598"/>
    </source>
</evidence>
<comment type="caution">
    <text evidence="11">The sequence shown here is derived from an EMBL/GenBank/DDBJ whole genome shotgun (WGS) entry which is preliminary data.</text>
</comment>
<dbReference type="Gene3D" id="3.20.140.10">
    <property type="entry name" value="nicotinate phosphoribosyltransferase"/>
    <property type="match status" value="1"/>
</dbReference>
<proteinExistence type="inferred from homology"/>
<dbReference type="GO" id="GO:0004516">
    <property type="term" value="F:nicotinate phosphoribosyltransferase activity"/>
    <property type="evidence" value="ECO:0007669"/>
    <property type="project" value="UniProtKB-EC"/>
</dbReference>
<dbReference type="GO" id="GO:0016757">
    <property type="term" value="F:glycosyltransferase activity"/>
    <property type="evidence" value="ECO:0007669"/>
    <property type="project" value="UniProtKB-KW"/>
</dbReference>
<reference evidence="12" key="1">
    <citation type="journal article" date="2019" name="Int. J. Syst. Evol. Microbiol.">
        <title>The Global Catalogue of Microorganisms (GCM) 10K type strain sequencing project: providing services to taxonomists for standard genome sequencing and annotation.</title>
        <authorList>
            <consortium name="The Broad Institute Genomics Platform"/>
            <consortium name="The Broad Institute Genome Sequencing Center for Infectious Disease"/>
            <person name="Wu L."/>
            <person name="Ma J."/>
        </authorList>
    </citation>
    <scope>NUCLEOTIDE SEQUENCE [LARGE SCALE GENOMIC DNA]</scope>
    <source>
        <strain evidence="12">KCTC 42248</strain>
    </source>
</reference>
<evidence type="ECO:0000313" key="11">
    <source>
        <dbReference type="EMBL" id="MFD2600082.1"/>
    </source>
</evidence>
<dbReference type="EC" id="6.3.4.21" evidence="3 7"/>
<keyword evidence="12" id="KW-1185">Reference proteome</keyword>
<evidence type="ECO:0000256" key="2">
    <source>
        <dbReference type="ARBA" id="ARBA00010897"/>
    </source>
</evidence>
<dbReference type="SUPFAM" id="SSF51690">
    <property type="entry name" value="Nicotinate/Quinolinate PRTase C-terminal domain-like"/>
    <property type="match status" value="1"/>
</dbReference>
<evidence type="ECO:0000256" key="8">
    <source>
        <dbReference type="RuleBase" id="RU003838"/>
    </source>
</evidence>
<dbReference type="InterPro" id="IPR006406">
    <property type="entry name" value="Nic_PRibTrfase"/>
</dbReference>
<comment type="catalytic activity">
    <reaction evidence="7 8">
        <text>5-phospho-alpha-D-ribose 1-diphosphate + nicotinate + ATP + H2O = nicotinate beta-D-ribonucleotide + ADP + phosphate + diphosphate</text>
        <dbReference type="Rhea" id="RHEA:36163"/>
        <dbReference type="ChEBI" id="CHEBI:15377"/>
        <dbReference type="ChEBI" id="CHEBI:30616"/>
        <dbReference type="ChEBI" id="CHEBI:32544"/>
        <dbReference type="ChEBI" id="CHEBI:33019"/>
        <dbReference type="ChEBI" id="CHEBI:43474"/>
        <dbReference type="ChEBI" id="CHEBI:57502"/>
        <dbReference type="ChEBI" id="CHEBI:58017"/>
        <dbReference type="ChEBI" id="CHEBI:456216"/>
        <dbReference type="EC" id="6.3.4.21"/>
    </reaction>
</comment>
<evidence type="ECO:0000256" key="6">
    <source>
        <dbReference type="ARBA" id="ARBA00022642"/>
    </source>
</evidence>
<dbReference type="InterPro" id="IPR036068">
    <property type="entry name" value="Nicotinate_pribotase-like_C"/>
</dbReference>
<organism evidence="11 12">
    <name type="scientific">Sphingobacterium corticis</name>
    <dbReference type="NCBI Taxonomy" id="1812823"/>
    <lineage>
        <taxon>Bacteria</taxon>
        <taxon>Pseudomonadati</taxon>
        <taxon>Bacteroidota</taxon>
        <taxon>Sphingobacteriia</taxon>
        <taxon>Sphingobacteriales</taxon>
        <taxon>Sphingobacteriaceae</taxon>
        <taxon>Sphingobacterium</taxon>
    </lineage>
</organism>
<evidence type="ECO:0000256" key="1">
    <source>
        <dbReference type="ARBA" id="ARBA00004952"/>
    </source>
</evidence>
<keyword evidence="11" id="KW-0328">Glycosyltransferase</keyword>
<comment type="function">
    <text evidence="7 8">Catalyzes the synthesis of beta-nicotinate D-ribonucleotide from nicotinate and 5-phospho-D-ribose 1-phosphate at the expense of ATP.</text>
</comment>
<evidence type="ECO:0000256" key="7">
    <source>
        <dbReference type="HAMAP-Rule" id="MF_00570"/>
    </source>
</evidence>
<name>A0ABW5NQH4_9SPHI</name>
<evidence type="ECO:0000259" key="10">
    <source>
        <dbReference type="Pfam" id="PF17767"/>
    </source>
</evidence>
<dbReference type="PANTHER" id="PTHR11098">
    <property type="entry name" value="NICOTINATE PHOSPHORIBOSYLTRANSFERASE"/>
    <property type="match status" value="1"/>
</dbReference>
<dbReference type="InterPro" id="IPR007229">
    <property type="entry name" value="Nic_PRibTrfase-Fam"/>
</dbReference>
<evidence type="ECO:0000259" key="9">
    <source>
        <dbReference type="Pfam" id="PF04095"/>
    </source>
</evidence>
<evidence type="ECO:0000256" key="4">
    <source>
        <dbReference type="ARBA" id="ARBA00022553"/>
    </source>
</evidence>
<keyword evidence="5 7" id="KW-0436">Ligase</keyword>
<dbReference type="Pfam" id="PF17767">
    <property type="entry name" value="NAPRTase_N"/>
    <property type="match status" value="1"/>
</dbReference>
<dbReference type="NCBIfam" id="TIGR01514">
    <property type="entry name" value="NAPRTase"/>
    <property type="match status" value="1"/>
</dbReference>
<feature type="domain" description="Nicotinate/nicotinamide phosphoribosyltransferase" evidence="9">
    <location>
        <begin position="246"/>
        <end position="472"/>
    </location>
</feature>
<comment type="pathway">
    <text evidence="1 7 8">Cofactor biosynthesis; NAD(+) biosynthesis; nicotinate D-ribonucleotide from nicotinate: step 1/1.</text>
</comment>
<dbReference type="NCBIfam" id="NF003704">
    <property type="entry name" value="PRK05321.1"/>
    <property type="match status" value="1"/>
</dbReference>
<comment type="PTM">
    <text evidence="7 8">Transiently phosphorylated on a His residue during the reaction cycle. Phosphorylation strongly increases the affinity for substrates and increases the rate of nicotinate D-ribonucleotide production. Dephosphorylation regenerates the low-affinity form of the enzyme, leading to product release.</text>
</comment>
<evidence type="ECO:0000313" key="12">
    <source>
        <dbReference type="Proteomes" id="UP001597393"/>
    </source>
</evidence>
<dbReference type="Pfam" id="PF04095">
    <property type="entry name" value="NAPRTase"/>
    <property type="match status" value="1"/>
</dbReference>
<protein>
    <recommendedName>
        <fullName evidence="3 7">Nicotinate phosphoribosyltransferase</fullName>
        <shortName evidence="7">NAPRTase</shortName>
        <ecNumber evidence="3 7">6.3.4.21</ecNumber>
    </recommendedName>
</protein>
<keyword evidence="6 7" id="KW-0662">Pyridine nucleotide biosynthesis</keyword>
<dbReference type="PANTHER" id="PTHR11098:SF1">
    <property type="entry name" value="NICOTINATE PHOSPHORIBOSYLTRANSFERASE"/>
    <property type="match status" value="1"/>
</dbReference>
<sequence length="474" mass="54845">MRQAAVAVEQPLLRQEEAAAAHHLKVRHREVHPAELVANGESFQEVYLIVYLYAKRAERSSRFLVDYGQSRKYLLFSQATTTFSRMAGISSILDNDFYKFTMQFAVVKLFPKAKARYQFINRGKHSYPDGFADRLRERINEMSALRLTKGEKLFFASRCPYIDPVYFDFLQGYRYDPEEVRIQQIGGELEIHIEGYWYRTILWEVPIMSMICELYYELTDQKRISDEEVVSIVKDKITKYDALNITIADFGTRRRHSYDVHDLVIKTLQGHPSKTFIGTSNVHFAMKYETRPIGTHAHEWFMFHAAKYGYKMANLLGLEHWSEVYRGDLGIALSDTYTTEVFFKQFDKKLTKLFDGVRHDSGDAIEFANKTIQHYVSKGIDPLSKTIIFSDGLDYDKVAHIVNFCKGKIGHSFGIGTDFTNDVGLPRMNIVLKMTEAFPDEGEWTPVIKLSDEPFKHTGDDEEITLAKHVLNIH</sequence>
<dbReference type="InterPro" id="IPR040727">
    <property type="entry name" value="NAPRTase_N"/>
</dbReference>
<dbReference type="HAMAP" id="MF_00570">
    <property type="entry name" value="NAPRTase"/>
    <property type="match status" value="1"/>
</dbReference>
<dbReference type="InterPro" id="IPR041525">
    <property type="entry name" value="N/Namide_PRibTrfase"/>
</dbReference>
<dbReference type="SUPFAM" id="SSF54675">
    <property type="entry name" value="Nicotinate/Quinolinate PRTase N-terminal domain-like"/>
    <property type="match status" value="1"/>
</dbReference>